<dbReference type="SUPFAM" id="SSF81383">
    <property type="entry name" value="F-box domain"/>
    <property type="match status" value="1"/>
</dbReference>
<keyword evidence="1" id="KW-0853">WD repeat</keyword>
<dbReference type="AlphaFoldDB" id="A0A814HJT2"/>
<protein>
    <recommendedName>
        <fullName evidence="3">F-box domain-containing protein</fullName>
    </recommendedName>
</protein>
<evidence type="ECO:0000313" key="5">
    <source>
        <dbReference type="Proteomes" id="UP000663882"/>
    </source>
</evidence>
<accession>A0A814HJT2</accession>
<name>A0A814HJT2_9BILA</name>
<feature type="domain" description="F-box" evidence="3">
    <location>
        <begin position="122"/>
        <end position="168"/>
    </location>
</feature>
<dbReference type="PANTHER" id="PTHR44436:SF1">
    <property type="entry name" value="F-BOX_WD REPEAT-CONTAINING PROTEIN 2"/>
    <property type="match status" value="1"/>
</dbReference>
<dbReference type="PANTHER" id="PTHR44436">
    <property type="entry name" value="F-BOX/WD REPEAT-CONTAINING PROTEIN 2"/>
    <property type="match status" value="1"/>
</dbReference>
<organism evidence="4 5">
    <name type="scientific">Rotaria sordida</name>
    <dbReference type="NCBI Taxonomy" id="392033"/>
    <lineage>
        <taxon>Eukaryota</taxon>
        <taxon>Metazoa</taxon>
        <taxon>Spiralia</taxon>
        <taxon>Gnathifera</taxon>
        <taxon>Rotifera</taxon>
        <taxon>Eurotatoria</taxon>
        <taxon>Bdelloidea</taxon>
        <taxon>Philodinida</taxon>
        <taxon>Philodinidae</taxon>
        <taxon>Rotaria</taxon>
    </lineage>
</organism>
<evidence type="ECO:0000256" key="2">
    <source>
        <dbReference type="ARBA" id="ARBA00022737"/>
    </source>
</evidence>
<dbReference type="Proteomes" id="UP000663882">
    <property type="component" value="Unassembled WGS sequence"/>
</dbReference>
<dbReference type="InterPro" id="IPR036047">
    <property type="entry name" value="F-box-like_dom_sf"/>
</dbReference>
<proteinExistence type="predicted"/>
<dbReference type="Gene3D" id="1.20.1280.50">
    <property type="match status" value="1"/>
</dbReference>
<dbReference type="SUPFAM" id="SSF50978">
    <property type="entry name" value="WD40 repeat-like"/>
    <property type="match status" value="1"/>
</dbReference>
<dbReference type="Pfam" id="PF12937">
    <property type="entry name" value="F-box-like"/>
    <property type="match status" value="1"/>
</dbReference>
<dbReference type="PROSITE" id="PS50181">
    <property type="entry name" value="FBOX"/>
    <property type="match status" value="1"/>
</dbReference>
<dbReference type="OrthoDB" id="190105at2759"/>
<dbReference type="EMBL" id="CAJNOO010000690">
    <property type="protein sequence ID" value="CAF1011808.1"/>
    <property type="molecule type" value="Genomic_DNA"/>
</dbReference>
<dbReference type="InterPro" id="IPR015943">
    <property type="entry name" value="WD40/YVTN_repeat-like_dom_sf"/>
</dbReference>
<evidence type="ECO:0000259" key="3">
    <source>
        <dbReference type="PROSITE" id="PS50181"/>
    </source>
</evidence>
<gene>
    <name evidence="4" type="ORF">RFH988_LOCUS14720</name>
</gene>
<comment type="caution">
    <text evidence="4">The sequence shown here is derived from an EMBL/GenBank/DDBJ whole genome shotgun (WGS) entry which is preliminary data.</text>
</comment>
<dbReference type="InterPro" id="IPR001810">
    <property type="entry name" value="F-box_dom"/>
</dbReference>
<evidence type="ECO:0000313" key="4">
    <source>
        <dbReference type="EMBL" id="CAF1011808.1"/>
    </source>
</evidence>
<keyword evidence="2" id="KW-0677">Repeat</keyword>
<dbReference type="InterPro" id="IPR036322">
    <property type="entry name" value="WD40_repeat_dom_sf"/>
</dbReference>
<dbReference type="InterPro" id="IPR042627">
    <property type="entry name" value="FBXW2"/>
</dbReference>
<sequence>MESLDKFRHSWQEEISYEKSNQSNSIDDITLTPTGDLCRLGTKSKHSNEYKTSIPPSSQSICPSHSITNNASFTIGIRTFIASNSSSTKLSLIEPPPKKLKTSNLTLIDELIRDIDESTDIPFFNISLPREIALHIFNYLSIKDLYSCLQVCKSWYSLSCDDILWYNLYKRIKFDNIKKNHNDTWKDHVKQAILSNQKLIQNFKNHQCRTTKLTNRLGIVLTCANNNQTTIIGGYSTGIIRTWSIEAILNVDDNNEDNEQLNIPDIIYESTDTNQYTDLSSVKSVGFLKNDIYAIHDNGLLEVWTKDIGDKPRYTQQLPSIPIQHIENDENILCTSSRSKFCVWNFNENESSPQYQELNFLTDLNDRIVSFCMSSYHFVPISIIASSKSLWCISLSNLIHRHSFYSILDSDYIQKIPLDIHNDEPLAIIGFDREIKLFNLECGRCNIITTNYKNFPANIHLIRADKCPINEFIVAFDNFQISIFDRRQKEGAVQHFYNHYSTITTVQMDTWKLASTDVCGFVRLWDRRMSPRSLWHMNPQSHPVTHCSFDKQTLIFALTPYYKQPDMIDYQIDPDSLSGHIYVCDFTSDISTQLGDDLKICTSSYDAPQASNRRIGLHTPYDIIE</sequence>
<reference evidence="4" key="1">
    <citation type="submission" date="2021-02" db="EMBL/GenBank/DDBJ databases">
        <authorList>
            <person name="Nowell W R."/>
        </authorList>
    </citation>
    <scope>NUCLEOTIDE SEQUENCE</scope>
</reference>
<dbReference type="SMART" id="SM00256">
    <property type="entry name" value="FBOX"/>
    <property type="match status" value="1"/>
</dbReference>
<dbReference type="Gene3D" id="2.130.10.10">
    <property type="entry name" value="YVTN repeat-like/Quinoprotein amine dehydrogenase"/>
    <property type="match status" value="1"/>
</dbReference>
<evidence type="ECO:0000256" key="1">
    <source>
        <dbReference type="ARBA" id="ARBA00022574"/>
    </source>
</evidence>